<organism evidence="3 4">
    <name type="scientific">Tetradesmus obliquus</name>
    <name type="common">Green alga</name>
    <name type="synonym">Acutodesmus obliquus</name>
    <dbReference type="NCBI Taxonomy" id="3088"/>
    <lineage>
        <taxon>Eukaryota</taxon>
        <taxon>Viridiplantae</taxon>
        <taxon>Chlorophyta</taxon>
        <taxon>core chlorophytes</taxon>
        <taxon>Chlorophyceae</taxon>
        <taxon>CS clade</taxon>
        <taxon>Sphaeropleales</taxon>
        <taxon>Scenedesmaceae</taxon>
        <taxon>Tetradesmus</taxon>
    </lineage>
</organism>
<feature type="region of interest" description="Disordered" evidence="1">
    <location>
        <begin position="386"/>
        <end position="492"/>
    </location>
</feature>
<reference evidence="3 4" key="1">
    <citation type="submission" date="2016-10" db="EMBL/GenBank/DDBJ databases">
        <authorList>
            <person name="Cai Z."/>
        </authorList>
    </citation>
    <scope>NUCLEOTIDE SEQUENCE [LARGE SCALE GENOMIC DNA]</scope>
</reference>
<evidence type="ECO:0000256" key="1">
    <source>
        <dbReference type="SAM" id="MobiDB-lite"/>
    </source>
</evidence>
<feature type="region of interest" description="Disordered" evidence="1">
    <location>
        <begin position="275"/>
        <end position="308"/>
    </location>
</feature>
<protein>
    <submittedName>
        <fullName evidence="3">Uncharacterized protein</fullName>
    </submittedName>
</protein>
<accession>A0A383W1V4</accession>
<dbReference type="AlphaFoldDB" id="A0A383W1V4"/>
<evidence type="ECO:0000256" key="2">
    <source>
        <dbReference type="SAM" id="SignalP"/>
    </source>
</evidence>
<feature type="compositionally biased region" description="Polar residues" evidence="1">
    <location>
        <begin position="458"/>
        <end position="476"/>
    </location>
</feature>
<evidence type="ECO:0000313" key="3">
    <source>
        <dbReference type="EMBL" id="SZX71082.1"/>
    </source>
</evidence>
<feature type="compositionally biased region" description="Low complexity" evidence="1">
    <location>
        <begin position="387"/>
        <end position="397"/>
    </location>
</feature>
<feature type="compositionally biased region" description="Low complexity" evidence="1">
    <location>
        <begin position="275"/>
        <end position="300"/>
    </location>
</feature>
<feature type="compositionally biased region" description="Low complexity" evidence="1">
    <location>
        <begin position="421"/>
        <end position="452"/>
    </location>
</feature>
<proteinExistence type="predicted"/>
<keyword evidence="2" id="KW-0732">Signal</keyword>
<feature type="compositionally biased region" description="Low complexity" evidence="1">
    <location>
        <begin position="209"/>
        <end position="224"/>
    </location>
</feature>
<feature type="chain" id="PRO_5016764311" evidence="2">
    <location>
        <begin position="21"/>
        <end position="525"/>
    </location>
</feature>
<keyword evidence="4" id="KW-1185">Reference proteome</keyword>
<feature type="region of interest" description="Disordered" evidence="1">
    <location>
        <begin position="200"/>
        <end position="235"/>
    </location>
</feature>
<gene>
    <name evidence="3" type="ORF">BQ4739_LOCUS11223</name>
</gene>
<name>A0A383W1V4_TETOB</name>
<feature type="compositionally biased region" description="Polar residues" evidence="1">
    <location>
        <begin position="398"/>
        <end position="420"/>
    </location>
</feature>
<sequence length="525" mass="49751">MLIGYALACAALLLLPSAAAQFARPNCMSGVPCGQFCAPMGGSCMRGACFDASGMQVQCYAAMAPMAAGPGMFGFPPFVLFQPFAPMQPMPPMAPMVPGCGGRGPCASNEFCDPTGVCRPDDCVSQFTFGCPADKGTLQKVPCPHFSGFNRCYASTSGGFSCNKGPSGGSVACASKDGGSASATMSGSYQGPNGAGTGGFVASSSSYTAGPAGQQQPVQPVQPGQGQGQGAITTTGPSTVRVVQQQPAAATAGAGAAVQGGSATAPAVPGAASAAGAAAPVGGSSGTVGSSSSSTGTASSNPPEMPVLQPVISAVGSGAAAGSGVPSAAANKAAVTTATSKAANGATPTFITEGSTRQTYVSPDGTTVAAFGNGPPGISMTNIAPDGSSMASGSAMGDQQSVTTTTIPGGSSVTSTSFSNGPAAAGPMGASASAGAVASSSSSGSGAPGAAGQPLYTPFQTAAPGNTATAQYVDGTSGTGAPRSSDAAAAAAASKPPSSSAAARLSAQAWMVGAAAAGLAVALWL</sequence>
<feature type="signal peptide" evidence="2">
    <location>
        <begin position="1"/>
        <end position="20"/>
    </location>
</feature>
<evidence type="ECO:0000313" key="4">
    <source>
        <dbReference type="Proteomes" id="UP000256970"/>
    </source>
</evidence>
<feature type="compositionally biased region" description="Low complexity" evidence="1">
    <location>
        <begin position="481"/>
        <end position="492"/>
    </location>
</feature>
<dbReference type="Proteomes" id="UP000256970">
    <property type="component" value="Unassembled WGS sequence"/>
</dbReference>
<dbReference type="EMBL" id="FNXT01001024">
    <property type="protein sequence ID" value="SZX71082.1"/>
    <property type="molecule type" value="Genomic_DNA"/>
</dbReference>